<keyword evidence="4" id="KW-1185">Reference proteome</keyword>
<evidence type="ECO:0000256" key="1">
    <source>
        <dbReference type="SAM" id="MobiDB-lite"/>
    </source>
</evidence>
<dbReference type="SUPFAM" id="SSF53474">
    <property type="entry name" value="alpha/beta-Hydrolases"/>
    <property type="match status" value="1"/>
</dbReference>
<dbReference type="InterPro" id="IPR029058">
    <property type="entry name" value="AB_hydrolase_fold"/>
</dbReference>
<organism evidence="3 4">
    <name type="scientific">Botrimarina colliarenosi</name>
    <dbReference type="NCBI Taxonomy" id="2528001"/>
    <lineage>
        <taxon>Bacteria</taxon>
        <taxon>Pseudomonadati</taxon>
        <taxon>Planctomycetota</taxon>
        <taxon>Planctomycetia</taxon>
        <taxon>Pirellulales</taxon>
        <taxon>Lacipirellulaceae</taxon>
        <taxon>Botrimarina</taxon>
    </lineage>
</organism>
<keyword evidence="2" id="KW-0732">Signal</keyword>
<name>A0A5C6AKI1_9BACT</name>
<sequence length="334" mass="35752" precursor="true">MPLLPSRSPSRQNALSRFLPRAAWRLASLAAVAASPLWAQEAPTSLPIELETADGVILSGTYYPATDAGRDTPIVVMLADEDESPAVFKNLAERLQSVAEGEAERTPISVLTVALRGQGDSTRVRTADGEVIDRRGARLQPADAAAMVKADMEAVRRLLVAKNDAGELNLNRLGYLGVGLGAIVATNAAALDWAVPILNRGKQGRDVKALVLVSPPWRQLGLEMLPVLRQPGVQSEIEVLLTYGGEDKAVAGDVERIVRQLEKGRPAPVDSTEEPAAEGEEPTPPSVVDAPGKSRLQGSAWLKQAGRAGETAIIRFLDRTLAGPDYAWTQRRLD</sequence>
<comment type="caution">
    <text evidence="3">The sequence shown here is derived from an EMBL/GenBank/DDBJ whole genome shotgun (WGS) entry which is preliminary data.</text>
</comment>
<reference evidence="3 4" key="1">
    <citation type="submission" date="2019-02" db="EMBL/GenBank/DDBJ databases">
        <title>Deep-cultivation of Planctomycetes and their phenomic and genomic characterization uncovers novel biology.</title>
        <authorList>
            <person name="Wiegand S."/>
            <person name="Jogler M."/>
            <person name="Boedeker C."/>
            <person name="Pinto D."/>
            <person name="Vollmers J."/>
            <person name="Rivas-Marin E."/>
            <person name="Kohn T."/>
            <person name="Peeters S.H."/>
            <person name="Heuer A."/>
            <person name="Rast P."/>
            <person name="Oberbeckmann S."/>
            <person name="Bunk B."/>
            <person name="Jeske O."/>
            <person name="Meyerdierks A."/>
            <person name="Storesund J.E."/>
            <person name="Kallscheuer N."/>
            <person name="Luecker S."/>
            <person name="Lage O.M."/>
            <person name="Pohl T."/>
            <person name="Merkel B.J."/>
            <person name="Hornburger P."/>
            <person name="Mueller R.-W."/>
            <person name="Bruemmer F."/>
            <person name="Labrenz M."/>
            <person name="Spormann A.M."/>
            <person name="Op Den Camp H."/>
            <person name="Overmann J."/>
            <person name="Amann R."/>
            <person name="Jetten M.S.M."/>
            <person name="Mascher T."/>
            <person name="Medema M.H."/>
            <person name="Devos D.P."/>
            <person name="Kaster A.-K."/>
            <person name="Ovreas L."/>
            <person name="Rohde M."/>
            <person name="Galperin M.Y."/>
            <person name="Jogler C."/>
        </authorList>
    </citation>
    <scope>NUCLEOTIDE SEQUENCE [LARGE SCALE GENOMIC DNA]</scope>
    <source>
        <strain evidence="3 4">Pla108</strain>
    </source>
</reference>
<feature type="chain" id="PRO_5022659360" evidence="2">
    <location>
        <begin position="40"/>
        <end position="334"/>
    </location>
</feature>
<dbReference type="Gene3D" id="3.40.50.1820">
    <property type="entry name" value="alpha/beta hydrolase"/>
    <property type="match status" value="1"/>
</dbReference>
<feature type="region of interest" description="Disordered" evidence="1">
    <location>
        <begin position="261"/>
        <end position="295"/>
    </location>
</feature>
<keyword evidence="3" id="KW-0378">Hydrolase</keyword>
<dbReference type="OrthoDB" id="282214at2"/>
<feature type="compositionally biased region" description="Acidic residues" evidence="1">
    <location>
        <begin position="271"/>
        <end position="281"/>
    </location>
</feature>
<dbReference type="RefSeq" id="WP_146442809.1">
    <property type="nucleotide sequence ID" value="NZ_SJPR01000001.1"/>
</dbReference>
<dbReference type="AlphaFoldDB" id="A0A5C6AKI1"/>
<gene>
    <name evidence="3" type="ORF">Pla108_06180</name>
</gene>
<dbReference type="GO" id="GO:0016787">
    <property type="term" value="F:hydrolase activity"/>
    <property type="evidence" value="ECO:0007669"/>
    <property type="project" value="UniProtKB-KW"/>
</dbReference>
<accession>A0A5C6AKI1</accession>
<evidence type="ECO:0000313" key="3">
    <source>
        <dbReference type="EMBL" id="TWT99675.1"/>
    </source>
</evidence>
<evidence type="ECO:0000313" key="4">
    <source>
        <dbReference type="Proteomes" id="UP000317421"/>
    </source>
</evidence>
<protein>
    <submittedName>
        <fullName evidence="3">Alpha/beta hydrolase family protein</fullName>
    </submittedName>
</protein>
<dbReference type="EMBL" id="SJPR01000001">
    <property type="protein sequence ID" value="TWT99675.1"/>
    <property type="molecule type" value="Genomic_DNA"/>
</dbReference>
<evidence type="ECO:0000256" key="2">
    <source>
        <dbReference type="SAM" id="SignalP"/>
    </source>
</evidence>
<dbReference type="Proteomes" id="UP000317421">
    <property type="component" value="Unassembled WGS sequence"/>
</dbReference>
<proteinExistence type="predicted"/>
<feature type="signal peptide" evidence="2">
    <location>
        <begin position="1"/>
        <end position="39"/>
    </location>
</feature>